<evidence type="ECO:0000256" key="1">
    <source>
        <dbReference type="ARBA" id="ARBA00004173"/>
    </source>
</evidence>
<dbReference type="AlphaFoldDB" id="A0A4Q9N171"/>
<dbReference type="GO" id="GO:0005743">
    <property type="term" value="C:mitochondrial inner membrane"/>
    <property type="evidence" value="ECO:0007669"/>
    <property type="project" value="InterPro"/>
</dbReference>
<reference evidence="5" key="1">
    <citation type="submission" date="2019-01" db="EMBL/GenBank/DDBJ databases">
        <title>Draft genome sequences of three monokaryotic isolates of the white-rot basidiomycete fungus Dichomitus squalens.</title>
        <authorList>
            <consortium name="DOE Joint Genome Institute"/>
            <person name="Lopez S.C."/>
            <person name="Andreopoulos B."/>
            <person name="Pangilinan J."/>
            <person name="Lipzen A."/>
            <person name="Riley R."/>
            <person name="Ahrendt S."/>
            <person name="Ng V."/>
            <person name="Barry K."/>
            <person name="Daum C."/>
            <person name="Grigoriev I.V."/>
            <person name="Hilden K.S."/>
            <person name="Makela M.R."/>
            <person name="de Vries R.P."/>
        </authorList>
    </citation>
    <scope>NUCLEOTIDE SEQUENCE [LARGE SCALE GENOMIC DNA]</scope>
    <source>
        <strain evidence="5">OM18370.1</strain>
    </source>
</reference>
<comment type="subcellular location">
    <subcellularLocation>
        <location evidence="1">Mitochondrion</location>
    </subcellularLocation>
</comment>
<dbReference type="InterPro" id="IPR024621">
    <property type="entry name" value="Mba1"/>
</dbReference>
<evidence type="ECO:0000256" key="3">
    <source>
        <dbReference type="ARBA" id="ARBA00023128"/>
    </source>
</evidence>
<keyword evidence="2" id="KW-0809">Transit peptide</keyword>
<proteinExistence type="predicted"/>
<dbReference type="Proteomes" id="UP000292957">
    <property type="component" value="Unassembled WGS sequence"/>
</dbReference>
<dbReference type="PANTHER" id="PTHR28554:SF1">
    <property type="entry name" value="LARGE RIBOSOMAL SUBUNIT PROTEIN ML45"/>
    <property type="match status" value="1"/>
</dbReference>
<evidence type="ECO:0008006" key="6">
    <source>
        <dbReference type="Google" id="ProtNLM"/>
    </source>
</evidence>
<dbReference type="Pfam" id="PF07961">
    <property type="entry name" value="MBA1"/>
    <property type="match status" value="1"/>
</dbReference>
<keyword evidence="3" id="KW-0496">Mitochondrion</keyword>
<dbReference type="OrthoDB" id="19619at2759"/>
<feature type="region of interest" description="Disordered" evidence="4">
    <location>
        <begin position="46"/>
        <end position="92"/>
    </location>
</feature>
<name>A0A4Q9N171_9APHY</name>
<dbReference type="PANTHER" id="PTHR28554">
    <property type="entry name" value="39S RIBOSOMAL PROTEIN L45, MITOCHONDRIAL"/>
    <property type="match status" value="1"/>
</dbReference>
<evidence type="ECO:0000313" key="5">
    <source>
        <dbReference type="EMBL" id="TBU34214.1"/>
    </source>
</evidence>
<accession>A0A4Q9N171</accession>
<sequence length="341" mass="38523">MSLYGSRRCLDIAGRIAGGSSVPARTWSIASSTLVIQRRCYANPTGAQKLKERPAVNASAPPPTSRTSGKAQKPQDAAKENKETERTTEEELRNVETLYRMSETNQVDVSSAPLDLLDVIIPSWKSQKENATLADHWRAFTQTQRNWAWNARSLYLMAKTNSIPGVKVKSAWSKQLFSTSSTKPDTWLAPFRQAALEVYKQVNEAVAARDEKTLKTLTAGEQQKAYMKLIRSQDPRFANVWKFHGERSPAQVVSIRAIEAYYGSRPPRMGSRLAVQAVVRFDTMQSVESYSKKTGARVGATEPKPVVEYLVFQKRMWYDSPWIIRDRLYEGLDSRLKKPQT</sequence>
<evidence type="ECO:0000256" key="4">
    <source>
        <dbReference type="SAM" id="MobiDB-lite"/>
    </source>
</evidence>
<dbReference type="InterPro" id="IPR051975">
    <property type="entry name" value="mtLSU_mL45"/>
</dbReference>
<organism evidence="5">
    <name type="scientific">Dichomitus squalens</name>
    <dbReference type="NCBI Taxonomy" id="114155"/>
    <lineage>
        <taxon>Eukaryota</taxon>
        <taxon>Fungi</taxon>
        <taxon>Dikarya</taxon>
        <taxon>Basidiomycota</taxon>
        <taxon>Agaricomycotina</taxon>
        <taxon>Agaricomycetes</taxon>
        <taxon>Polyporales</taxon>
        <taxon>Polyporaceae</taxon>
        <taxon>Dichomitus</taxon>
    </lineage>
</organism>
<protein>
    <recommendedName>
        <fullName evidence="6">Tim44-like domain-containing protein</fullName>
    </recommendedName>
</protein>
<dbReference type="Gene3D" id="3.10.450.240">
    <property type="match status" value="1"/>
</dbReference>
<gene>
    <name evidence="5" type="ORF">BD311DRAFT_861424</name>
</gene>
<dbReference type="EMBL" id="ML143389">
    <property type="protein sequence ID" value="TBU34214.1"/>
    <property type="molecule type" value="Genomic_DNA"/>
</dbReference>
<feature type="compositionally biased region" description="Basic and acidic residues" evidence="4">
    <location>
        <begin position="76"/>
        <end position="92"/>
    </location>
</feature>
<dbReference type="GO" id="GO:0032979">
    <property type="term" value="P:protein insertion into mitochondrial inner membrane from matrix"/>
    <property type="evidence" value="ECO:0007669"/>
    <property type="project" value="InterPro"/>
</dbReference>
<evidence type="ECO:0000256" key="2">
    <source>
        <dbReference type="ARBA" id="ARBA00022946"/>
    </source>
</evidence>